<dbReference type="InterPro" id="IPR010982">
    <property type="entry name" value="Lambda_DNA-bd_dom_sf"/>
</dbReference>
<evidence type="ECO:0000313" key="3">
    <source>
        <dbReference type="Proteomes" id="UP001596220"/>
    </source>
</evidence>
<dbReference type="InterPro" id="IPR045697">
    <property type="entry name" value="DUF5919"/>
</dbReference>
<evidence type="ECO:0000259" key="1">
    <source>
        <dbReference type="Pfam" id="PF19319"/>
    </source>
</evidence>
<protein>
    <submittedName>
        <fullName evidence="2">DUF5919 domain-containing protein</fullName>
    </submittedName>
</protein>
<dbReference type="RefSeq" id="WP_380637328.1">
    <property type="nucleotide sequence ID" value="NZ_JBHSQO010000016.1"/>
</dbReference>
<dbReference type="Gene3D" id="3.30.870.10">
    <property type="entry name" value="Endonuclease Chain A"/>
    <property type="match status" value="1"/>
</dbReference>
<dbReference type="EMBL" id="JBHSQO010000016">
    <property type="protein sequence ID" value="MFC6091125.1"/>
    <property type="molecule type" value="Genomic_DNA"/>
</dbReference>
<dbReference type="SUPFAM" id="SSF56024">
    <property type="entry name" value="Phospholipase D/nuclease"/>
    <property type="match status" value="1"/>
</dbReference>
<proteinExistence type="predicted"/>
<sequence>MPNQRLRDSLLRNGFDLNAAAKATGVDPKTVERWINQNRIPYPRHRQAIAAMVREPESYLWPDALAPEAKKEITKSEVVQVYPHRHSVPQELWSQLIDHARMNISVLVYSGIFLTDNPSLIKTLRAKAEAGVKIRLLLGEPTSREVTRRSEEEGIGRGTLGAKVRNALAFFKPLADTGHAEVRCHRTTLYNSIYRFDDEMLVNTHVHGFMAAHAPVLHLRRLSGGDLFETYAESFQGVWDDAKPPKW</sequence>
<keyword evidence="3" id="KW-1185">Reference proteome</keyword>
<organism evidence="2 3">
    <name type="scientific">Saccharothrix lopnurensis</name>
    <dbReference type="NCBI Taxonomy" id="1670621"/>
    <lineage>
        <taxon>Bacteria</taxon>
        <taxon>Bacillati</taxon>
        <taxon>Actinomycetota</taxon>
        <taxon>Actinomycetes</taxon>
        <taxon>Pseudonocardiales</taxon>
        <taxon>Pseudonocardiaceae</taxon>
        <taxon>Saccharothrix</taxon>
    </lineage>
</organism>
<name>A0ABW1P6Z5_9PSEU</name>
<gene>
    <name evidence="2" type="ORF">ACFP3R_17745</name>
</gene>
<dbReference type="Gene3D" id="1.10.260.40">
    <property type="entry name" value="lambda repressor-like DNA-binding domains"/>
    <property type="match status" value="1"/>
</dbReference>
<accession>A0ABW1P6Z5</accession>
<dbReference type="Proteomes" id="UP001596220">
    <property type="component" value="Unassembled WGS sequence"/>
</dbReference>
<comment type="caution">
    <text evidence="2">The sequence shown here is derived from an EMBL/GenBank/DDBJ whole genome shotgun (WGS) entry which is preliminary data.</text>
</comment>
<reference evidence="3" key="1">
    <citation type="journal article" date="2019" name="Int. J. Syst. Evol. Microbiol.">
        <title>The Global Catalogue of Microorganisms (GCM) 10K type strain sequencing project: providing services to taxonomists for standard genome sequencing and annotation.</title>
        <authorList>
            <consortium name="The Broad Institute Genomics Platform"/>
            <consortium name="The Broad Institute Genome Sequencing Center for Infectious Disease"/>
            <person name="Wu L."/>
            <person name="Ma J."/>
        </authorList>
    </citation>
    <scope>NUCLEOTIDE SEQUENCE [LARGE SCALE GENOMIC DNA]</scope>
    <source>
        <strain evidence="3">CGMCC 4.7246</strain>
    </source>
</reference>
<evidence type="ECO:0000313" key="2">
    <source>
        <dbReference type="EMBL" id="MFC6091125.1"/>
    </source>
</evidence>
<dbReference type="Pfam" id="PF19319">
    <property type="entry name" value="DUF5919"/>
    <property type="match status" value="1"/>
</dbReference>
<feature type="domain" description="DUF5919" evidence="1">
    <location>
        <begin position="123"/>
        <end position="244"/>
    </location>
</feature>